<protein>
    <submittedName>
        <fullName evidence="2">Uncharacterized protein</fullName>
    </submittedName>
</protein>
<feature type="transmembrane region" description="Helical" evidence="1">
    <location>
        <begin position="1016"/>
        <end position="1039"/>
    </location>
</feature>
<dbReference type="Proteomes" id="UP000604046">
    <property type="component" value="Unassembled WGS sequence"/>
</dbReference>
<reference evidence="2" key="1">
    <citation type="submission" date="2021-02" db="EMBL/GenBank/DDBJ databases">
        <authorList>
            <person name="Dougan E. K."/>
            <person name="Rhodes N."/>
            <person name="Thang M."/>
            <person name="Chan C."/>
        </authorList>
    </citation>
    <scope>NUCLEOTIDE SEQUENCE</scope>
</reference>
<proteinExistence type="predicted"/>
<dbReference type="EMBL" id="CAJNDS010002723">
    <property type="protein sequence ID" value="CAE7573896.1"/>
    <property type="molecule type" value="Genomic_DNA"/>
</dbReference>
<dbReference type="OrthoDB" id="419802at2759"/>
<accession>A0A812UN86</accession>
<dbReference type="AlphaFoldDB" id="A0A812UN86"/>
<comment type="caution">
    <text evidence="2">The sequence shown here is derived from an EMBL/GenBank/DDBJ whole genome shotgun (WGS) entry which is preliminary data.</text>
</comment>
<sequence>MGIVPRQRLQVRVVEELGQLSLLPLVTSKAALEALARLKKPLERCAKSDKEDRMGEPVMFKFKGLPSFKVHVEVMDEALWPSIRSVDLHCGGDINDRFKPDFQLPHPDMVFTEAKQYWRERFSRGYMEARHKAGDNTTHPTTAMGPLWVKHGPDAMVEFLTELIVDAVLAIVKDGSHERMRAFRAFAPQLSSTEAPVALGAAPEPAPQAPGATAGLPGLPKLKGEDSADSYLRADLLNLFSPEAPMAAFPKLNGEDVYLPADQQTSPPLLLGLAAGVWKAVKRRDQALQQSLDKVKRIAGGELLKAALNAPVAYRSAKKGKLLSGPVLMFLLEQGEQDEFDQLVAQDLQTAYSSRIQALLDAGARINARYLMYPIGTNCGLGEFPIICLAGHDPTITAFLLEREADVNRPSVHNFFPAGNPLWIAIWRGQEAMIDKLLERKEPKDGESNMPNVFLDVNSFGWYPDSSPLTLNQEPAGCNVLALASTLLGIRHINRLLEMGAQLGDCPNELASFLLENARPLARHVAKGQPQNMANGSVLQQTSGMRIEVLVQEILRDDESRRRFLDAIDRACHSLGSEDYCAFMRMLSDLIGRAPAAAARLCDESLQQPKVNDHRRHPLRASCLFSKHEQQYNAYVGTWVWDSEAPFADKLAPPPQYRRSLRDILMIKDSMHICGFFRTFWEIAREIVLPDQRQILFCNISVLRTPNIINISILRAMNGLPQDQLVCLFKDSAVFRAIALYVWTVYQPAYFIDVWSTFAQLVSLLVWWQNSGNSTWVVILWIGFTSVVFLDTSNLLLNLAQLELPSRKLMVQVIIGFWMSALTWGGTRADSHSAMASGLPLCLMGIMYELRLYHPLGLPLGRNLLPILKAAQTKEFVAMLILIISILLATFLAACVEFREFEGQLLPVAVRTWQTLIVGESSLFDVDNYEHHALRYLVVSFLFFVCNIVLMNIFISVTGAGYEEERANIEGTFSAERFRVCMENVEVTGWSRFFVLVAMVSALLVRMMVSLALGEVLVFVSEACALLIWLVLFLLQWHFCHEATKLRVKPEDLEPEARKYFWICVPSQRLEVDEDAPDVNLLNEIASELREFREMFQRRPAVGRMRRLRRVPVNSQRRWLQDLMMAAELDLEKYLDAALHWAETKDIVQSDLLGGPGTCTSHQEASAVLEDLIAHLGLGEAPCRRLRWQLQQHWQPPQPPSQ</sequence>
<feature type="transmembrane region" description="Helical" evidence="1">
    <location>
        <begin position="876"/>
        <end position="896"/>
    </location>
</feature>
<keyword evidence="1" id="KW-0472">Membrane</keyword>
<keyword evidence="1" id="KW-1133">Transmembrane helix</keyword>
<evidence type="ECO:0000313" key="2">
    <source>
        <dbReference type="EMBL" id="CAE7573896.1"/>
    </source>
</evidence>
<feature type="transmembrane region" description="Helical" evidence="1">
    <location>
        <begin position="990"/>
        <end position="1009"/>
    </location>
</feature>
<organism evidence="2 3">
    <name type="scientific">Symbiodinium natans</name>
    <dbReference type="NCBI Taxonomy" id="878477"/>
    <lineage>
        <taxon>Eukaryota</taxon>
        <taxon>Sar</taxon>
        <taxon>Alveolata</taxon>
        <taxon>Dinophyceae</taxon>
        <taxon>Suessiales</taxon>
        <taxon>Symbiodiniaceae</taxon>
        <taxon>Symbiodinium</taxon>
    </lineage>
</organism>
<feature type="transmembrane region" description="Helical" evidence="1">
    <location>
        <begin position="933"/>
        <end position="955"/>
    </location>
</feature>
<dbReference type="InterPro" id="IPR036770">
    <property type="entry name" value="Ankyrin_rpt-contain_sf"/>
</dbReference>
<gene>
    <name evidence="2" type="ORF">SNAT2548_LOCUS32735</name>
</gene>
<dbReference type="Gene3D" id="1.25.40.20">
    <property type="entry name" value="Ankyrin repeat-containing domain"/>
    <property type="match status" value="1"/>
</dbReference>
<evidence type="ECO:0000313" key="3">
    <source>
        <dbReference type="Proteomes" id="UP000604046"/>
    </source>
</evidence>
<feature type="transmembrane region" description="Helical" evidence="1">
    <location>
        <begin position="809"/>
        <end position="826"/>
    </location>
</feature>
<keyword evidence="3" id="KW-1185">Reference proteome</keyword>
<dbReference type="SUPFAM" id="SSF48403">
    <property type="entry name" value="Ankyrin repeat"/>
    <property type="match status" value="1"/>
</dbReference>
<evidence type="ECO:0000256" key="1">
    <source>
        <dbReference type="SAM" id="Phobius"/>
    </source>
</evidence>
<keyword evidence="1" id="KW-0812">Transmembrane</keyword>
<feature type="transmembrane region" description="Helical" evidence="1">
    <location>
        <begin position="775"/>
        <end position="797"/>
    </location>
</feature>
<name>A0A812UN86_9DINO</name>